<keyword evidence="1" id="KW-0812">Transmembrane</keyword>
<feature type="transmembrane region" description="Helical" evidence="1">
    <location>
        <begin position="47"/>
        <end position="68"/>
    </location>
</feature>
<evidence type="ECO:0000313" key="2">
    <source>
        <dbReference type="EMBL" id="KAJ1969990.1"/>
    </source>
</evidence>
<sequence length="257" mass="29303">MSWMSFFGTGIQKFLATRPRLVTLWMVLYALFNVVFVTIQIQRPITILFPWTGYTLLGLAAIVILVGYRTRYATLALIVTQQLALASLCLALFHRAWVEQLLAYTWQTVYRDQPELLQSVEYGYRCCGFRSLKDMSFPKPVKDKVVGCHSDPQMGFQRPCHDLVVDAFHSFCLGLAWFTIMFMLYIMSLAYLRTLPVEETPEGPLEPTSVATNHVVSIADADPDSGEQHRPLLLHLEDDYQSTTTTDAHRLLSNNRS</sequence>
<comment type="caution">
    <text evidence="2">The sequence shown here is derived from an EMBL/GenBank/DDBJ whole genome shotgun (WGS) entry which is preliminary data.</text>
</comment>
<keyword evidence="1" id="KW-0472">Membrane</keyword>
<organism evidence="2 3">
    <name type="scientific">Dispira parvispora</name>
    <dbReference type="NCBI Taxonomy" id="1520584"/>
    <lineage>
        <taxon>Eukaryota</taxon>
        <taxon>Fungi</taxon>
        <taxon>Fungi incertae sedis</taxon>
        <taxon>Zoopagomycota</taxon>
        <taxon>Kickxellomycotina</taxon>
        <taxon>Dimargaritomycetes</taxon>
        <taxon>Dimargaritales</taxon>
        <taxon>Dimargaritaceae</taxon>
        <taxon>Dispira</taxon>
    </lineage>
</organism>
<accession>A0A9W8E9E7</accession>
<protein>
    <recommendedName>
        <fullName evidence="4">Tetraspanin</fullName>
    </recommendedName>
</protein>
<dbReference type="OrthoDB" id="71600at2759"/>
<keyword evidence="1" id="KW-1133">Transmembrane helix</keyword>
<dbReference type="Proteomes" id="UP001150925">
    <property type="component" value="Unassembled WGS sequence"/>
</dbReference>
<name>A0A9W8E9E7_9FUNG</name>
<proteinExistence type="predicted"/>
<evidence type="ECO:0000256" key="1">
    <source>
        <dbReference type="SAM" id="Phobius"/>
    </source>
</evidence>
<gene>
    <name evidence="2" type="ORF">IWQ62_000267</name>
</gene>
<feature type="transmembrane region" description="Helical" evidence="1">
    <location>
        <begin position="21"/>
        <end position="41"/>
    </location>
</feature>
<keyword evidence="3" id="KW-1185">Reference proteome</keyword>
<evidence type="ECO:0008006" key="4">
    <source>
        <dbReference type="Google" id="ProtNLM"/>
    </source>
</evidence>
<feature type="transmembrane region" description="Helical" evidence="1">
    <location>
        <begin position="167"/>
        <end position="186"/>
    </location>
</feature>
<dbReference type="EMBL" id="JANBPY010000010">
    <property type="protein sequence ID" value="KAJ1969990.1"/>
    <property type="molecule type" value="Genomic_DNA"/>
</dbReference>
<feature type="transmembrane region" description="Helical" evidence="1">
    <location>
        <begin position="75"/>
        <end position="97"/>
    </location>
</feature>
<reference evidence="2" key="1">
    <citation type="submission" date="2022-07" db="EMBL/GenBank/DDBJ databases">
        <title>Phylogenomic reconstructions and comparative analyses of Kickxellomycotina fungi.</title>
        <authorList>
            <person name="Reynolds N.K."/>
            <person name="Stajich J.E."/>
            <person name="Barry K."/>
            <person name="Grigoriev I.V."/>
            <person name="Crous P."/>
            <person name="Smith M.E."/>
        </authorList>
    </citation>
    <scope>NUCLEOTIDE SEQUENCE</scope>
    <source>
        <strain evidence="2">RSA 1196</strain>
    </source>
</reference>
<evidence type="ECO:0000313" key="3">
    <source>
        <dbReference type="Proteomes" id="UP001150925"/>
    </source>
</evidence>
<dbReference type="AlphaFoldDB" id="A0A9W8E9E7"/>